<protein>
    <submittedName>
        <fullName evidence="2">Uncharacterized protein</fullName>
    </submittedName>
</protein>
<keyword evidence="1" id="KW-0472">Membrane</keyword>
<dbReference type="AlphaFoldDB" id="A0A2T4AC10"/>
<keyword evidence="3" id="KW-1185">Reference proteome</keyword>
<evidence type="ECO:0000313" key="2">
    <source>
        <dbReference type="EMBL" id="PTB54615.1"/>
    </source>
</evidence>
<gene>
    <name evidence="2" type="ORF">M431DRAFT_424763</name>
</gene>
<dbReference type="EMBL" id="KZ679680">
    <property type="protein sequence ID" value="PTB54615.1"/>
    <property type="molecule type" value="Genomic_DNA"/>
</dbReference>
<evidence type="ECO:0000313" key="3">
    <source>
        <dbReference type="Proteomes" id="UP000241690"/>
    </source>
</evidence>
<keyword evidence="1" id="KW-0812">Transmembrane</keyword>
<keyword evidence="1" id="KW-1133">Transmembrane helix</keyword>
<dbReference type="RefSeq" id="XP_024774292.1">
    <property type="nucleotide sequence ID" value="XM_024915058.1"/>
</dbReference>
<name>A0A2T4AC10_TRIHA</name>
<proteinExistence type="predicted"/>
<reference evidence="2 3" key="1">
    <citation type="submission" date="2016-07" db="EMBL/GenBank/DDBJ databases">
        <title>Multiple horizontal gene transfer events from other fungi enriched the ability of initially mycotrophic Trichoderma (Ascomycota) to feed on dead plant biomass.</title>
        <authorList>
            <consortium name="DOE Joint Genome Institute"/>
            <person name="Aerts A."/>
            <person name="Atanasova L."/>
            <person name="Chenthamara K."/>
            <person name="Zhang J."/>
            <person name="Grujic M."/>
            <person name="Henrissat B."/>
            <person name="Kuo A."/>
            <person name="Salamov A."/>
            <person name="Lipzen A."/>
            <person name="Labutti K."/>
            <person name="Barry K."/>
            <person name="Miao Y."/>
            <person name="Rahimi M.J."/>
            <person name="Shen Q."/>
            <person name="Grigoriev I.V."/>
            <person name="Kubicek C.P."/>
            <person name="Druzhinina I.S."/>
        </authorList>
    </citation>
    <scope>NUCLEOTIDE SEQUENCE [LARGE SCALE GENOMIC DNA]</scope>
    <source>
        <strain evidence="2 3">CBS 226.95</strain>
    </source>
</reference>
<dbReference type="Proteomes" id="UP000241690">
    <property type="component" value="Unassembled WGS sequence"/>
</dbReference>
<accession>A0A2T4AC10</accession>
<organism evidence="2 3">
    <name type="scientific">Trichoderma harzianum CBS 226.95</name>
    <dbReference type="NCBI Taxonomy" id="983964"/>
    <lineage>
        <taxon>Eukaryota</taxon>
        <taxon>Fungi</taxon>
        <taxon>Dikarya</taxon>
        <taxon>Ascomycota</taxon>
        <taxon>Pezizomycotina</taxon>
        <taxon>Sordariomycetes</taxon>
        <taxon>Hypocreomycetidae</taxon>
        <taxon>Hypocreales</taxon>
        <taxon>Hypocreaceae</taxon>
        <taxon>Trichoderma</taxon>
    </lineage>
</organism>
<evidence type="ECO:0000256" key="1">
    <source>
        <dbReference type="SAM" id="Phobius"/>
    </source>
</evidence>
<sequence length="75" mass="8583">MRICASLLWTDLFFGFSHSSRLLRIKTGQVLMHPSFLCTFTGMLAMWLAGGVMPMLRSCTAVGKTNHYLFPNKWR</sequence>
<feature type="transmembrane region" description="Helical" evidence="1">
    <location>
        <begin position="29"/>
        <end position="49"/>
    </location>
</feature>
<dbReference type="GeneID" id="36623624"/>